<keyword evidence="1" id="KW-0812">Transmembrane</keyword>
<accession>A0A2Y9C0Z9</accession>
<evidence type="ECO:0000313" key="3">
    <source>
        <dbReference type="Proteomes" id="UP000250222"/>
    </source>
</evidence>
<feature type="transmembrane region" description="Helical" evidence="1">
    <location>
        <begin position="6"/>
        <end position="28"/>
    </location>
</feature>
<keyword evidence="3" id="KW-1185">Reference proteome</keyword>
<protein>
    <submittedName>
        <fullName evidence="2">Uncharacterized protein</fullName>
    </submittedName>
</protein>
<keyword evidence="1" id="KW-1133">Transmembrane helix</keyword>
<sequence length="56" mass="6182">MDIDVWILLLTICLVFIALGVWAIRALFPGVEARDETRSAPELVEQTVAKETTPLG</sequence>
<keyword evidence="1" id="KW-0472">Membrane</keyword>
<proteinExistence type="predicted"/>
<evidence type="ECO:0000313" key="2">
    <source>
        <dbReference type="EMBL" id="SSA47152.1"/>
    </source>
</evidence>
<gene>
    <name evidence="2" type="ORF">SAMN05216184_1235</name>
</gene>
<dbReference type="Proteomes" id="UP000250222">
    <property type="component" value="Unassembled WGS sequence"/>
</dbReference>
<reference evidence="2 3" key="1">
    <citation type="submission" date="2016-10" db="EMBL/GenBank/DDBJ databases">
        <authorList>
            <person name="Cai Z."/>
        </authorList>
    </citation>
    <scope>NUCLEOTIDE SEQUENCE [LARGE SCALE GENOMIC DNA]</scope>
    <source>
        <strain evidence="2 3">CGMCC 1.10826</strain>
    </source>
</reference>
<dbReference type="EMBL" id="UETB01000023">
    <property type="protein sequence ID" value="SSA47152.1"/>
    <property type="molecule type" value="Genomic_DNA"/>
</dbReference>
<organism evidence="2 3">
    <name type="scientific">Georgenia satyanarayanai</name>
    <dbReference type="NCBI Taxonomy" id="860221"/>
    <lineage>
        <taxon>Bacteria</taxon>
        <taxon>Bacillati</taxon>
        <taxon>Actinomycetota</taxon>
        <taxon>Actinomycetes</taxon>
        <taxon>Micrococcales</taxon>
        <taxon>Bogoriellaceae</taxon>
        <taxon>Georgenia</taxon>
    </lineage>
</organism>
<dbReference type="AlphaFoldDB" id="A0A2Y9C0Z9"/>
<name>A0A2Y9C0Z9_9MICO</name>
<dbReference type="RefSeq" id="WP_181424709.1">
    <property type="nucleotide sequence ID" value="NZ_QKLZ01000023.1"/>
</dbReference>
<evidence type="ECO:0000256" key="1">
    <source>
        <dbReference type="SAM" id="Phobius"/>
    </source>
</evidence>